<dbReference type="SUPFAM" id="SSF51197">
    <property type="entry name" value="Clavaminate synthase-like"/>
    <property type="match status" value="1"/>
</dbReference>
<reference evidence="1 2" key="1">
    <citation type="submission" date="2012-06" db="EMBL/GenBank/DDBJ databases">
        <title>Finished chromosome of genome of Microcoleus sp. PCC 7113.</title>
        <authorList>
            <consortium name="US DOE Joint Genome Institute"/>
            <person name="Gugger M."/>
            <person name="Coursin T."/>
            <person name="Rippka R."/>
            <person name="Tandeau De Marsac N."/>
            <person name="Huntemann M."/>
            <person name="Wei C.-L."/>
            <person name="Han J."/>
            <person name="Detter J.C."/>
            <person name="Han C."/>
            <person name="Tapia R."/>
            <person name="Chen A."/>
            <person name="Kyrpides N."/>
            <person name="Mavromatis K."/>
            <person name="Markowitz V."/>
            <person name="Szeto E."/>
            <person name="Ivanova N."/>
            <person name="Pagani I."/>
            <person name="Pati A."/>
            <person name="Goodwin L."/>
            <person name="Nordberg H.P."/>
            <person name="Cantor M.N."/>
            <person name="Hua S.X."/>
            <person name="Woyke T."/>
            <person name="Kerfeld C.A."/>
        </authorList>
    </citation>
    <scope>NUCLEOTIDE SEQUENCE [LARGE SCALE GENOMIC DNA]</scope>
    <source>
        <strain evidence="1 2">PCC 7113</strain>
    </source>
</reference>
<organism evidence="1 2">
    <name type="scientific">Allocoleopsis franciscana PCC 7113</name>
    <dbReference type="NCBI Taxonomy" id="1173027"/>
    <lineage>
        <taxon>Bacteria</taxon>
        <taxon>Bacillati</taxon>
        <taxon>Cyanobacteriota</taxon>
        <taxon>Cyanophyceae</taxon>
        <taxon>Coleofasciculales</taxon>
        <taxon>Coleofasciculaceae</taxon>
        <taxon>Allocoleopsis</taxon>
        <taxon>Allocoleopsis franciscana</taxon>
    </lineage>
</organism>
<dbReference type="RefSeq" id="WP_015183784.1">
    <property type="nucleotide sequence ID" value="NC_019738.1"/>
</dbReference>
<dbReference type="Gene3D" id="2.60.120.620">
    <property type="entry name" value="q2cbj1_9rhob like domain"/>
    <property type="match status" value="1"/>
</dbReference>
<accession>K9WGX6</accession>
<dbReference type="PANTHER" id="PTHR40128">
    <property type="entry name" value="EXPRESSED PROTEIN"/>
    <property type="match status" value="1"/>
</dbReference>
<protein>
    <submittedName>
        <fullName evidence="1">Phytanoyl-CoA dioxygenase (PhyH)</fullName>
    </submittedName>
</protein>
<dbReference type="GO" id="GO:0016706">
    <property type="term" value="F:2-oxoglutarate-dependent dioxygenase activity"/>
    <property type="evidence" value="ECO:0007669"/>
    <property type="project" value="UniProtKB-ARBA"/>
</dbReference>
<evidence type="ECO:0000313" key="1">
    <source>
        <dbReference type="EMBL" id="AFZ19645.1"/>
    </source>
</evidence>
<dbReference type="eggNOG" id="COG5285">
    <property type="taxonomic scope" value="Bacteria"/>
</dbReference>
<dbReference type="HOGENOM" id="CLU_049925_1_0_3"/>
<dbReference type="Pfam" id="PF05721">
    <property type="entry name" value="PhyH"/>
    <property type="match status" value="1"/>
</dbReference>
<dbReference type="KEGG" id="mic:Mic7113_3937"/>
<dbReference type="InterPro" id="IPR008775">
    <property type="entry name" value="Phytyl_CoA_dOase-like"/>
</dbReference>
<dbReference type="PANTHER" id="PTHR40128:SF1">
    <property type="entry name" value="PHYTANOYL-COA HYDROXYLASE"/>
    <property type="match status" value="1"/>
</dbReference>
<dbReference type="Proteomes" id="UP000010471">
    <property type="component" value="Chromosome"/>
</dbReference>
<dbReference type="AlphaFoldDB" id="K9WGX6"/>
<name>K9WGX6_9CYAN</name>
<dbReference type="EMBL" id="CP003630">
    <property type="protein sequence ID" value="AFZ19645.1"/>
    <property type="molecule type" value="Genomic_DNA"/>
</dbReference>
<gene>
    <name evidence="1" type="ORF">Mic7113_3937</name>
</gene>
<dbReference type="STRING" id="1173027.Mic7113_3937"/>
<keyword evidence="2" id="KW-1185">Reference proteome</keyword>
<keyword evidence="1" id="KW-0560">Oxidoreductase</keyword>
<keyword evidence="1" id="KW-0223">Dioxygenase</keyword>
<proteinExistence type="predicted"/>
<evidence type="ECO:0000313" key="2">
    <source>
        <dbReference type="Proteomes" id="UP000010471"/>
    </source>
</evidence>
<sequence length="303" mass="33938">MSQAKTILSSLGHELDCRSDTFGDLKDSSDLLSRPDALRLRMQEEGYLYIKSLLNSQKIWQARREIADCLAAEGSLRADSPIEDCIAKPGLTMSFRPDLATRSPTLQEVLYSGAMMDFFHLLLGGEVRHYDYTWLRAVAPGRGTYPHGDSVYMGRGTDFLYTAWTPLGDISWELGGLMILEKSHRLETIKNGYGRKDVDSYCTNRKNASMYASGEKWWDGALTKNPVSLRKKYGGRWLSAEFQAGDVLIFSIFTIHASLDNRSCAIRLSSDSRYQLASEPVDERWVGKNPVGHSAAGKRGRSC</sequence>